<evidence type="ECO:0000313" key="2">
    <source>
        <dbReference type="Proteomes" id="UP000318296"/>
    </source>
</evidence>
<dbReference type="Proteomes" id="UP000318296">
    <property type="component" value="Unassembled WGS sequence"/>
</dbReference>
<organism evidence="1 2">
    <name type="scientific">Candidatus Berkelbacteria bacterium Licking1014_96</name>
    <dbReference type="NCBI Taxonomy" id="2017149"/>
    <lineage>
        <taxon>Bacteria</taxon>
        <taxon>Candidatus Berkelbacteria</taxon>
    </lineage>
</organism>
<feature type="non-terminal residue" evidence="1">
    <location>
        <position position="27"/>
    </location>
</feature>
<reference evidence="1 2" key="1">
    <citation type="submission" date="2017-07" db="EMBL/GenBank/DDBJ databases">
        <title>Mechanisms for carbon and nitrogen cycling indicate functional differentiation within the Candidate Phyla Radiation.</title>
        <authorList>
            <person name="Danczak R.E."/>
            <person name="Johnston M.D."/>
            <person name="Kenah C."/>
            <person name="Slattery M."/>
            <person name="Wrighton K.C."/>
            <person name="Wilkins M.J."/>
        </authorList>
    </citation>
    <scope>NUCLEOTIDE SEQUENCE [LARGE SCALE GENOMIC DNA]</scope>
    <source>
        <strain evidence="1">Licking1014_96</strain>
    </source>
</reference>
<dbReference type="EMBL" id="VMGH01000049">
    <property type="protein sequence ID" value="TSC91001.1"/>
    <property type="molecule type" value="Genomic_DNA"/>
</dbReference>
<sequence length="27" mass="3175">MPNLLDGMDEAEFVEMFGRFWDALPKD</sequence>
<comment type="caution">
    <text evidence="1">The sequence shown here is derived from an EMBL/GenBank/DDBJ whole genome shotgun (WGS) entry which is preliminary data.</text>
</comment>
<proteinExistence type="predicted"/>
<protein>
    <submittedName>
        <fullName evidence="1">Uncharacterized protein</fullName>
    </submittedName>
</protein>
<gene>
    <name evidence="1" type="ORF">CEN92_343</name>
</gene>
<dbReference type="AlphaFoldDB" id="A0A554LDN7"/>
<name>A0A554LDN7_9BACT</name>
<accession>A0A554LDN7</accession>
<evidence type="ECO:0000313" key="1">
    <source>
        <dbReference type="EMBL" id="TSC91001.1"/>
    </source>
</evidence>